<dbReference type="GO" id="GO:0016757">
    <property type="term" value="F:glycosyltransferase activity"/>
    <property type="evidence" value="ECO:0007669"/>
    <property type="project" value="TreeGrafter"/>
</dbReference>
<evidence type="ECO:0000313" key="1">
    <source>
        <dbReference type="EMBL" id="SDO23102.1"/>
    </source>
</evidence>
<accession>A0A1H0HV39</accession>
<dbReference type="OrthoDB" id="5443996at2"/>
<dbReference type="SUPFAM" id="SSF53756">
    <property type="entry name" value="UDP-Glycosyltransferase/glycogen phosphorylase"/>
    <property type="match status" value="1"/>
</dbReference>
<evidence type="ECO:0000313" key="2">
    <source>
        <dbReference type="Proteomes" id="UP000198793"/>
    </source>
</evidence>
<keyword evidence="2" id="KW-1185">Reference proteome</keyword>
<dbReference type="EMBL" id="FNIT01000004">
    <property type="protein sequence ID" value="SDO23102.1"/>
    <property type="molecule type" value="Genomic_DNA"/>
</dbReference>
<keyword evidence="1" id="KW-0808">Transferase</keyword>
<name>A0A1H0HV39_9HYPH</name>
<gene>
    <name evidence="1" type="ORF">SAMN05192530_104303</name>
</gene>
<dbReference type="Pfam" id="PF13692">
    <property type="entry name" value="Glyco_trans_1_4"/>
    <property type="match status" value="1"/>
</dbReference>
<dbReference type="STRING" id="1166073.SAMN05192530_104303"/>
<protein>
    <submittedName>
        <fullName evidence="1">Glycosyl transferases group 1</fullName>
    </submittedName>
</protein>
<dbReference type="RefSeq" id="WP_090673213.1">
    <property type="nucleotide sequence ID" value="NZ_FNIT01000004.1"/>
</dbReference>
<dbReference type="AlphaFoldDB" id="A0A1H0HV39"/>
<sequence>MRPLAILHQLPLSSRNWGGIQVQFAAFLQATRDDPRFRHFLTLDGRDPAHGIAEITAALAAPPVDPRLFHGVVLPKGLRQHRLTHAARRWEIDAAVNINLPGDLRAIRTARGARAASLYWERGAVWFGREKTLPDAFRTGHDLILANSHASRRMLEEIWRIEAPVEILSPCVWNAPAAATERRIDPDRVLRLGFAGRLRAFKGGVLAVHALADLTAGGRAAELLVAGEGPDRSNMEAVARRRGVEDRVRFLGQVRNMTGFFDGIDLLLHPALREPFGTVCPEAAGFGVPSVATAVDGLPEAMRDGVSGLCVRPTLPLARLAGFGGDASDVYPLVYDPAGDSIGAPRLPDPGALADAIRRITDDEASYARFSRGALETAASRARPGPHIDRFHELVRRAMERR</sequence>
<dbReference type="Gene3D" id="3.40.50.2000">
    <property type="entry name" value="Glycogen Phosphorylase B"/>
    <property type="match status" value="1"/>
</dbReference>
<dbReference type="Proteomes" id="UP000198793">
    <property type="component" value="Unassembled WGS sequence"/>
</dbReference>
<dbReference type="PANTHER" id="PTHR12526:SF635">
    <property type="entry name" value="GLYCOSYL TRANSFERASE GROUP 1"/>
    <property type="match status" value="1"/>
</dbReference>
<proteinExistence type="predicted"/>
<reference evidence="1 2" key="1">
    <citation type="submission" date="2016-10" db="EMBL/GenBank/DDBJ databases">
        <authorList>
            <person name="de Groot N.N."/>
        </authorList>
    </citation>
    <scope>NUCLEOTIDE SEQUENCE [LARGE SCALE GENOMIC DNA]</scope>
    <source>
        <strain evidence="2">L7-484,KACC 16230,DSM 25025</strain>
    </source>
</reference>
<organism evidence="1 2">
    <name type="scientific">Aureimonas jatrophae</name>
    <dbReference type="NCBI Taxonomy" id="1166073"/>
    <lineage>
        <taxon>Bacteria</taxon>
        <taxon>Pseudomonadati</taxon>
        <taxon>Pseudomonadota</taxon>
        <taxon>Alphaproteobacteria</taxon>
        <taxon>Hyphomicrobiales</taxon>
        <taxon>Aurantimonadaceae</taxon>
        <taxon>Aureimonas</taxon>
    </lineage>
</organism>
<dbReference type="PANTHER" id="PTHR12526">
    <property type="entry name" value="GLYCOSYLTRANSFERASE"/>
    <property type="match status" value="1"/>
</dbReference>